<keyword evidence="1" id="KW-0611">Plant defense</keyword>
<dbReference type="GO" id="GO:0006032">
    <property type="term" value="P:chitin catabolic process"/>
    <property type="evidence" value="ECO:0007669"/>
    <property type="project" value="InterPro"/>
</dbReference>
<reference evidence="4" key="1">
    <citation type="submission" date="2016-06" db="UniProtKB">
        <authorList>
            <consortium name="WormBaseParasite"/>
        </authorList>
    </citation>
    <scope>IDENTIFICATION</scope>
</reference>
<dbReference type="InterPro" id="IPR023346">
    <property type="entry name" value="Lysozyme-like_dom_sf"/>
</dbReference>
<dbReference type="AlphaFoldDB" id="A0A183AHC0"/>
<dbReference type="GO" id="GO:0006952">
    <property type="term" value="P:defense response"/>
    <property type="evidence" value="ECO:0007669"/>
    <property type="project" value="UniProtKB-KW"/>
</dbReference>
<keyword evidence="2" id="KW-1015">Disulfide bond</keyword>
<organism evidence="4">
    <name type="scientific">Echinostoma caproni</name>
    <dbReference type="NCBI Taxonomy" id="27848"/>
    <lineage>
        <taxon>Eukaryota</taxon>
        <taxon>Metazoa</taxon>
        <taxon>Spiralia</taxon>
        <taxon>Lophotrochozoa</taxon>
        <taxon>Platyhelminthes</taxon>
        <taxon>Trematoda</taxon>
        <taxon>Digenea</taxon>
        <taxon>Plagiorchiida</taxon>
        <taxon>Echinostomata</taxon>
        <taxon>Echinostomatoidea</taxon>
        <taxon>Echinostomatidae</taxon>
        <taxon>Echinostoma</taxon>
    </lineage>
</organism>
<feature type="domain" description="Glycoside hydrolase family 19 catalytic" evidence="3">
    <location>
        <begin position="65"/>
        <end position="290"/>
    </location>
</feature>
<evidence type="ECO:0000313" key="4">
    <source>
        <dbReference type="WBParaSite" id="ECPE_0000636801-mRNA-1"/>
    </source>
</evidence>
<dbReference type="Pfam" id="PF00182">
    <property type="entry name" value="Glyco_hydro_19"/>
    <property type="match status" value="1"/>
</dbReference>
<dbReference type="PANTHER" id="PTHR22595:SF79">
    <property type="entry name" value="CHITINASE 12"/>
    <property type="match status" value="1"/>
</dbReference>
<dbReference type="PANTHER" id="PTHR22595">
    <property type="entry name" value="CHITINASE-RELATED"/>
    <property type="match status" value="1"/>
</dbReference>
<sequence>LQRANKSTRICRLPTKTVCNMIDKPNIMITRHQWETIFPERWGVGQHWKDNYPYTLGFYPEMQFDYYSYENFCAAVQAMSYRGFDNFCSEPKASREDNRRELAAFLAHISFETSEGMHALYHREEEQHEQYQSGSIELYRDVAKTNYKMSDSPVYYPLGHRRAEQLKFNRQSYHGRGPVQLRWAYNYGKFSEVAFGNPNILLNKPDMLLEDGKLGFMSAIWYWTTTPKNVVTPHDYMHDHRTKFGYCGFGHTIAAMNEDFEQNAAEFGPYVRDRVVFFRRCAEVLGVPVGRFTIAHLDTMGICEFHNLSLGGDRFRTESSTCATF</sequence>
<name>A0A183AHC0_9TREM</name>
<dbReference type="InterPro" id="IPR000726">
    <property type="entry name" value="Glyco_hydro_19_cat"/>
</dbReference>
<accession>A0A183AHC0</accession>
<dbReference type="WBParaSite" id="ECPE_0000636801-mRNA-1">
    <property type="protein sequence ID" value="ECPE_0000636801-mRNA-1"/>
    <property type="gene ID" value="ECPE_0000636801"/>
</dbReference>
<dbReference type="CDD" id="cd00325">
    <property type="entry name" value="chitinase_GH19"/>
    <property type="match status" value="1"/>
</dbReference>
<dbReference type="Gene3D" id="1.10.530.10">
    <property type="match status" value="1"/>
</dbReference>
<evidence type="ECO:0000256" key="2">
    <source>
        <dbReference type="ARBA" id="ARBA00023157"/>
    </source>
</evidence>
<dbReference type="SUPFAM" id="SSF53955">
    <property type="entry name" value="Lysozyme-like"/>
    <property type="match status" value="1"/>
</dbReference>
<dbReference type="Gene3D" id="3.30.20.10">
    <property type="entry name" value="Endochitinase, domain 2"/>
    <property type="match status" value="1"/>
</dbReference>
<dbReference type="GO" id="GO:0004568">
    <property type="term" value="F:chitinase activity"/>
    <property type="evidence" value="ECO:0007669"/>
    <property type="project" value="InterPro"/>
</dbReference>
<evidence type="ECO:0000256" key="1">
    <source>
        <dbReference type="ARBA" id="ARBA00022821"/>
    </source>
</evidence>
<evidence type="ECO:0000259" key="3">
    <source>
        <dbReference type="Pfam" id="PF00182"/>
    </source>
</evidence>
<dbReference type="GO" id="GO:0016998">
    <property type="term" value="P:cell wall macromolecule catabolic process"/>
    <property type="evidence" value="ECO:0007669"/>
    <property type="project" value="InterPro"/>
</dbReference>
<protein>
    <submittedName>
        <fullName evidence="4">Glyco_hydro_19_cat domain-containing protein</fullName>
    </submittedName>
</protein>
<proteinExistence type="predicted"/>